<dbReference type="Pfam" id="PF02558">
    <property type="entry name" value="ApbA"/>
    <property type="match status" value="1"/>
</dbReference>
<dbReference type="PANTHER" id="PTHR21708">
    <property type="entry name" value="PROBABLE 2-DEHYDROPANTOATE 2-REDUCTASE"/>
    <property type="match status" value="1"/>
</dbReference>
<dbReference type="Proteomes" id="UP001305647">
    <property type="component" value="Unassembled WGS sequence"/>
</dbReference>
<reference evidence="3" key="1">
    <citation type="journal article" date="2023" name="Mol. Phylogenet. Evol.">
        <title>Genome-scale phylogeny and comparative genomics of the fungal order Sordariales.</title>
        <authorList>
            <person name="Hensen N."/>
            <person name="Bonometti L."/>
            <person name="Westerberg I."/>
            <person name="Brannstrom I.O."/>
            <person name="Guillou S."/>
            <person name="Cros-Aarteil S."/>
            <person name="Calhoun S."/>
            <person name="Haridas S."/>
            <person name="Kuo A."/>
            <person name="Mondo S."/>
            <person name="Pangilinan J."/>
            <person name="Riley R."/>
            <person name="LaButti K."/>
            <person name="Andreopoulos B."/>
            <person name="Lipzen A."/>
            <person name="Chen C."/>
            <person name="Yan M."/>
            <person name="Daum C."/>
            <person name="Ng V."/>
            <person name="Clum A."/>
            <person name="Steindorff A."/>
            <person name="Ohm R.A."/>
            <person name="Martin F."/>
            <person name="Silar P."/>
            <person name="Natvig D.O."/>
            <person name="Lalanne C."/>
            <person name="Gautier V."/>
            <person name="Ament-Velasquez S.L."/>
            <person name="Kruys A."/>
            <person name="Hutchinson M.I."/>
            <person name="Powell A.J."/>
            <person name="Barry K."/>
            <person name="Miller A.N."/>
            <person name="Grigoriev I.V."/>
            <person name="Debuchy R."/>
            <person name="Gladieux P."/>
            <person name="Hiltunen Thoren M."/>
            <person name="Johannesson H."/>
        </authorList>
    </citation>
    <scope>NUCLEOTIDE SEQUENCE</scope>
    <source>
        <strain evidence="3">CBS 757.83</strain>
    </source>
</reference>
<gene>
    <name evidence="3" type="ORF">N658DRAFT_427489</name>
</gene>
<sequence>MADSRRYHWQASWRTEADCDRPVHIVFVGAGAVGCFYASRLHHPSHNIHVSLIARSNYRALTEHGVHLQTHTFGDYTFRPHAVFPSVAAAAANPNPSGAGPGEWDFIIVTTKALPDRSDDSVLIAPLVGPHSCIVLIQNGVGVEQPYRARFPANPIISAVTVISAEQTSPGTVRQHRWTRIHLGPYTNSASSSPRNTTTTAAAALTYPRGDDTTGALSPHTISHDVPVPVPDTTTATSPTHFPHLTTTTAHLVTLLADWWTRHGQIRDVTPADELGLQTVRWHKLCINAAFNPSSILSGGRGNADMVLGGGPELRAHLAGVMGEIWEAAPRILNSKEGFPEYMATPEQILKSTERNVGSKPSMLLDWEAGRPLEVEVILGNPVRIARARGVELPRLQSVYALVRSMMEMREGREGRGKGKL</sequence>
<dbReference type="InterPro" id="IPR013332">
    <property type="entry name" value="KPR_N"/>
</dbReference>
<dbReference type="GO" id="GO:0005737">
    <property type="term" value="C:cytoplasm"/>
    <property type="evidence" value="ECO:0007669"/>
    <property type="project" value="TreeGrafter"/>
</dbReference>
<feature type="domain" description="Ketopantoate reductase C-terminal" evidence="2">
    <location>
        <begin position="278"/>
        <end position="405"/>
    </location>
</feature>
<dbReference type="InterPro" id="IPR008927">
    <property type="entry name" value="6-PGluconate_DH-like_C_sf"/>
</dbReference>
<evidence type="ECO:0000259" key="2">
    <source>
        <dbReference type="Pfam" id="PF08546"/>
    </source>
</evidence>
<name>A0AAN6PYV5_9PEZI</name>
<feature type="domain" description="Ketopantoate reductase N-terminal" evidence="1">
    <location>
        <begin position="25"/>
        <end position="187"/>
    </location>
</feature>
<reference evidence="3" key="2">
    <citation type="submission" date="2023-05" db="EMBL/GenBank/DDBJ databases">
        <authorList>
            <consortium name="Lawrence Berkeley National Laboratory"/>
            <person name="Steindorff A."/>
            <person name="Hensen N."/>
            <person name="Bonometti L."/>
            <person name="Westerberg I."/>
            <person name="Brannstrom I.O."/>
            <person name="Guillou S."/>
            <person name="Cros-Aarteil S."/>
            <person name="Calhoun S."/>
            <person name="Haridas S."/>
            <person name="Kuo A."/>
            <person name="Mondo S."/>
            <person name="Pangilinan J."/>
            <person name="Riley R."/>
            <person name="Labutti K."/>
            <person name="Andreopoulos B."/>
            <person name="Lipzen A."/>
            <person name="Chen C."/>
            <person name="Yanf M."/>
            <person name="Daum C."/>
            <person name="Ng V."/>
            <person name="Clum A."/>
            <person name="Ohm R."/>
            <person name="Martin F."/>
            <person name="Silar P."/>
            <person name="Natvig D."/>
            <person name="Lalanne C."/>
            <person name="Gautier V."/>
            <person name="Ament-Velasquez S.L."/>
            <person name="Kruys A."/>
            <person name="Hutchinson M.I."/>
            <person name="Powell A.J."/>
            <person name="Barry K."/>
            <person name="Miller A.N."/>
            <person name="Grigoriev I.V."/>
            <person name="Debuchy R."/>
            <person name="Gladieux P."/>
            <person name="Thoren M.H."/>
            <person name="Johannesson H."/>
        </authorList>
    </citation>
    <scope>NUCLEOTIDE SEQUENCE</scope>
    <source>
        <strain evidence="3">CBS 757.83</strain>
    </source>
</reference>
<dbReference type="InterPro" id="IPR036291">
    <property type="entry name" value="NAD(P)-bd_dom_sf"/>
</dbReference>
<dbReference type="InterPro" id="IPR013752">
    <property type="entry name" value="KPA_reductase"/>
</dbReference>
<comment type="caution">
    <text evidence="3">The sequence shown here is derived from an EMBL/GenBank/DDBJ whole genome shotgun (WGS) entry which is preliminary data.</text>
</comment>
<dbReference type="PANTHER" id="PTHR21708:SF26">
    <property type="entry name" value="2-DEHYDROPANTOATE 2-REDUCTASE"/>
    <property type="match status" value="1"/>
</dbReference>
<dbReference type="AlphaFoldDB" id="A0AAN6PYV5"/>
<dbReference type="Gene3D" id="3.40.50.720">
    <property type="entry name" value="NAD(P)-binding Rossmann-like Domain"/>
    <property type="match status" value="1"/>
</dbReference>
<dbReference type="FunFam" id="3.40.50.720:FF:000609">
    <property type="entry name" value="2-dehydropantoate 2-reductase"/>
    <property type="match status" value="1"/>
</dbReference>
<dbReference type="Gene3D" id="1.10.1040.10">
    <property type="entry name" value="N-(1-d-carboxylethyl)-l-norvaline Dehydrogenase, domain 2"/>
    <property type="match status" value="1"/>
</dbReference>
<dbReference type="InterPro" id="IPR013328">
    <property type="entry name" value="6PGD_dom2"/>
</dbReference>
<organism evidence="3 4">
    <name type="scientific">Parathielavia hyrcaniae</name>
    <dbReference type="NCBI Taxonomy" id="113614"/>
    <lineage>
        <taxon>Eukaryota</taxon>
        <taxon>Fungi</taxon>
        <taxon>Dikarya</taxon>
        <taxon>Ascomycota</taxon>
        <taxon>Pezizomycotina</taxon>
        <taxon>Sordariomycetes</taxon>
        <taxon>Sordariomycetidae</taxon>
        <taxon>Sordariales</taxon>
        <taxon>Chaetomiaceae</taxon>
        <taxon>Parathielavia</taxon>
    </lineage>
</organism>
<evidence type="ECO:0000313" key="4">
    <source>
        <dbReference type="Proteomes" id="UP001305647"/>
    </source>
</evidence>
<evidence type="ECO:0000313" key="3">
    <source>
        <dbReference type="EMBL" id="KAK4100487.1"/>
    </source>
</evidence>
<keyword evidence="4" id="KW-1185">Reference proteome</keyword>
<accession>A0AAN6PYV5</accession>
<protein>
    <submittedName>
        <fullName evidence="3">ApbA-domain-containing protein</fullName>
    </submittedName>
</protein>
<dbReference type="Pfam" id="PF08546">
    <property type="entry name" value="ApbA_C"/>
    <property type="match status" value="1"/>
</dbReference>
<dbReference type="PROSITE" id="PS51257">
    <property type="entry name" value="PROKAR_LIPOPROTEIN"/>
    <property type="match status" value="1"/>
</dbReference>
<evidence type="ECO:0000259" key="1">
    <source>
        <dbReference type="Pfam" id="PF02558"/>
    </source>
</evidence>
<dbReference type="InterPro" id="IPR051402">
    <property type="entry name" value="KPR-Related"/>
</dbReference>
<proteinExistence type="predicted"/>
<dbReference type="EMBL" id="MU863640">
    <property type="protein sequence ID" value="KAK4100487.1"/>
    <property type="molecule type" value="Genomic_DNA"/>
</dbReference>
<dbReference type="SUPFAM" id="SSF51735">
    <property type="entry name" value="NAD(P)-binding Rossmann-fold domains"/>
    <property type="match status" value="1"/>
</dbReference>
<dbReference type="SUPFAM" id="SSF48179">
    <property type="entry name" value="6-phosphogluconate dehydrogenase C-terminal domain-like"/>
    <property type="match status" value="1"/>
</dbReference>
<dbReference type="FunFam" id="1.10.1040.10:FF:000017">
    <property type="entry name" value="2-dehydropantoate 2-reductase"/>
    <property type="match status" value="1"/>
</dbReference>